<comment type="caution">
    <text evidence="1">The sequence shown here is derived from an EMBL/GenBank/DDBJ whole genome shotgun (WGS) entry which is preliminary data.</text>
</comment>
<name>A0A511QZB2_9DEIN</name>
<evidence type="ECO:0000313" key="1">
    <source>
        <dbReference type="EMBL" id="GEM81872.1"/>
    </source>
</evidence>
<protein>
    <submittedName>
        <fullName evidence="1">Uncharacterized protein</fullName>
    </submittedName>
</protein>
<gene>
    <name evidence="1" type="ORF">MHY01S_00380</name>
</gene>
<evidence type="ECO:0000313" key="2">
    <source>
        <dbReference type="Proteomes" id="UP000321197"/>
    </source>
</evidence>
<dbReference type="RefSeq" id="WP_119340421.1">
    <property type="nucleotide sequence ID" value="NZ_BJXL01000001.1"/>
</dbReference>
<dbReference type="EMBL" id="BJXL01000001">
    <property type="protein sequence ID" value="GEM81872.1"/>
    <property type="molecule type" value="Genomic_DNA"/>
</dbReference>
<organism evidence="1 2">
    <name type="scientific">Meiothermus hypogaeus NBRC 106114</name>
    <dbReference type="NCBI Taxonomy" id="1227553"/>
    <lineage>
        <taxon>Bacteria</taxon>
        <taxon>Thermotogati</taxon>
        <taxon>Deinococcota</taxon>
        <taxon>Deinococci</taxon>
        <taxon>Thermales</taxon>
        <taxon>Thermaceae</taxon>
        <taxon>Meiothermus</taxon>
    </lineage>
</organism>
<accession>A0A511QZB2</accession>
<sequence>MEHKPTVGDLNDEIYILHREGRYTREDFERLWPQLVEAAGDDLEALETVWILSPKDWWEEKRRALEELSLQNALPPRERF</sequence>
<proteinExistence type="predicted"/>
<dbReference type="AlphaFoldDB" id="A0A511QZB2"/>
<reference evidence="1 2" key="1">
    <citation type="submission" date="2019-07" db="EMBL/GenBank/DDBJ databases">
        <title>Whole genome shotgun sequence of Meiothermus hypogaeus NBRC 106114.</title>
        <authorList>
            <person name="Hosoyama A."/>
            <person name="Uohara A."/>
            <person name="Ohji S."/>
            <person name="Ichikawa N."/>
        </authorList>
    </citation>
    <scope>NUCLEOTIDE SEQUENCE [LARGE SCALE GENOMIC DNA]</scope>
    <source>
        <strain evidence="1 2">NBRC 106114</strain>
    </source>
</reference>
<dbReference type="OrthoDB" id="26458at2"/>
<dbReference type="Proteomes" id="UP000321197">
    <property type="component" value="Unassembled WGS sequence"/>
</dbReference>